<feature type="domain" description="Mannose-1-phosphate guanyltransferase C-terminal" evidence="3">
    <location>
        <begin position="301"/>
        <end position="399"/>
    </location>
</feature>
<organism evidence="4">
    <name type="scientific">Ignisphaera aggregans</name>
    <dbReference type="NCBI Taxonomy" id="334771"/>
    <lineage>
        <taxon>Archaea</taxon>
        <taxon>Thermoproteota</taxon>
        <taxon>Thermoprotei</taxon>
        <taxon>Desulfurococcales</taxon>
        <taxon>Desulfurococcaceae</taxon>
        <taxon>Ignisphaera</taxon>
    </lineage>
</organism>
<sequence length="410" mass="46839">MLKKAIFPLGGLGTRLYPLTVETSKAVVRFLNRPLIEFSIVKLARQGITEFFMGVSGYFNYKEVYDYFGEGLKVRVKYGLPDVRIRYQPNEDSVGNADSVRIIMNYYNIREEILVAQADLLFDVNIAELYNYHAKKGAFMTIAVKLLDRGEDIRHFGVADLSDDWRIKRFVEKPRHVSEAPSRYINTGIYVLSKDFRDFIESPKILEYRERGMMDFGQHIIPLIIELNKGIYAYELKGYWFDVGTPERYLEAALHLLRSLSPEDLEAKTLTNNVKVQGKSRESMELHKRILSQINSGEVKVDGENLIGRHVRLGKNIALADAIIDNYTIIDDNTSIYHSVIMDRCRIGANTVIRNSIIGRHTRIGKKALIESSVIGDDVIVGDEAKLVNARVWPHREVPAGSHIENMTLR</sequence>
<dbReference type="EMBL" id="DSEU01000038">
    <property type="protein sequence ID" value="HEM66933.1"/>
    <property type="molecule type" value="Genomic_DNA"/>
</dbReference>
<comment type="caution">
    <text evidence="4">The sequence shown here is derived from an EMBL/GenBank/DDBJ whole genome shotgun (WGS) entry which is preliminary data.</text>
</comment>
<evidence type="ECO:0000259" key="2">
    <source>
        <dbReference type="Pfam" id="PF00483"/>
    </source>
</evidence>
<evidence type="ECO:0000256" key="1">
    <source>
        <dbReference type="ARBA" id="ARBA00007274"/>
    </source>
</evidence>
<reference evidence="4" key="1">
    <citation type="journal article" date="2020" name="mSystems">
        <title>Genome- and Community-Level Interaction Insights into Carbon Utilization and Element Cycling Functions of Hydrothermarchaeota in Hydrothermal Sediment.</title>
        <authorList>
            <person name="Zhou Z."/>
            <person name="Liu Y."/>
            <person name="Xu W."/>
            <person name="Pan J."/>
            <person name="Luo Z.H."/>
            <person name="Li M."/>
        </authorList>
    </citation>
    <scope>NUCLEOTIDE SEQUENCE [LARGE SCALE GENOMIC DNA]</scope>
    <source>
        <strain evidence="4">SpSt-125</strain>
    </source>
</reference>
<dbReference type="SUPFAM" id="SSF53448">
    <property type="entry name" value="Nucleotide-diphospho-sugar transferases"/>
    <property type="match status" value="1"/>
</dbReference>
<dbReference type="InterPro" id="IPR029044">
    <property type="entry name" value="Nucleotide-diphossugar_trans"/>
</dbReference>
<dbReference type="InterPro" id="IPR050486">
    <property type="entry name" value="Mannose-1P_guanyltransferase"/>
</dbReference>
<accession>A0A7J2U3U7</accession>
<feature type="domain" description="Nucleotidyl transferase" evidence="2">
    <location>
        <begin position="9"/>
        <end position="257"/>
    </location>
</feature>
<dbReference type="Pfam" id="PF00483">
    <property type="entry name" value="NTP_transferase"/>
    <property type="match status" value="1"/>
</dbReference>
<dbReference type="PANTHER" id="PTHR22572">
    <property type="entry name" value="SUGAR-1-PHOSPHATE GUANYL TRANSFERASE"/>
    <property type="match status" value="1"/>
</dbReference>
<dbReference type="InterPro" id="IPR056729">
    <property type="entry name" value="GMPPB_C"/>
</dbReference>
<dbReference type="Gene3D" id="3.90.550.10">
    <property type="entry name" value="Spore Coat Polysaccharide Biosynthesis Protein SpsA, Chain A"/>
    <property type="match status" value="1"/>
</dbReference>
<dbReference type="InterPro" id="IPR005835">
    <property type="entry name" value="NTP_transferase_dom"/>
</dbReference>
<gene>
    <name evidence="4" type="ORF">ENO26_05110</name>
</gene>
<protein>
    <submittedName>
        <fullName evidence="4">NDP-sugar synthase</fullName>
    </submittedName>
</protein>
<name>A0A7J2U3U7_9CREN</name>
<evidence type="ECO:0000259" key="3">
    <source>
        <dbReference type="Pfam" id="PF25087"/>
    </source>
</evidence>
<comment type="similarity">
    <text evidence="1">Belongs to the transferase hexapeptide repeat family.</text>
</comment>
<dbReference type="CDD" id="cd04181">
    <property type="entry name" value="NTP_transferase"/>
    <property type="match status" value="1"/>
</dbReference>
<proteinExistence type="inferred from homology"/>
<dbReference type="AlphaFoldDB" id="A0A7J2U3U7"/>
<evidence type="ECO:0000313" key="4">
    <source>
        <dbReference type="EMBL" id="HEM66933.1"/>
    </source>
</evidence>
<dbReference type="Pfam" id="PF25087">
    <property type="entry name" value="GMPPB_C"/>
    <property type="match status" value="1"/>
</dbReference>
<dbReference type="Gene3D" id="2.160.10.10">
    <property type="entry name" value="Hexapeptide repeat proteins"/>
    <property type="match status" value="1"/>
</dbReference>